<dbReference type="InterPro" id="IPR044862">
    <property type="entry name" value="Pro_4_hyd_alph_FE2OG_OXY"/>
</dbReference>
<keyword evidence="9" id="KW-1185">Reference proteome</keyword>
<protein>
    <recommendedName>
        <fullName evidence="7">Prolyl 4-hydroxylase alpha subunit domain-containing protein</fullName>
    </recommendedName>
</protein>
<evidence type="ECO:0000256" key="1">
    <source>
        <dbReference type="ARBA" id="ARBA00001961"/>
    </source>
</evidence>
<gene>
    <name evidence="8" type="ORF">NA57DRAFT_36513</name>
</gene>
<dbReference type="AlphaFoldDB" id="A0A9P4IJL2"/>
<keyword evidence="2" id="KW-0479">Metal-binding</keyword>
<dbReference type="Proteomes" id="UP000799772">
    <property type="component" value="Unassembled WGS sequence"/>
</dbReference>
<dbReference type="PANTHER" id="PTHR10869">
    <property type="entry name" value="PROLYL 4-HYDROXYLASE ALPHA SUBUNIT"/>
    <property type="match status" value="1"/>
</dbReference>
<evidence type="ECO:0000256" key="3">
    <source>
        <dbReference type="ARBA" id="ARBA00022964"/>
    </source>
</evidence>
<keyword evidence="3" id="KW-0223">Dioxygenase</keyword>
<comment type="caution">
    <text evidence="8">The sequence shown here is derived from an EMBL/GenBank/DDBJ whole genome shotgun (WGS) entry which is preliminary data.</text>
</comment>
<feature type="compositionally biased region" description="Basic and acidic residues" evidence="6">
    <location>
        <begin position="246"/>
        <end position="263"/>
    </location>
</feature>
<feature type="region of interest" description="Disordered" evidence="6">
    <location>
        <begin position="245"/>
        <end position="272"/>
    </location>
</feature>
<dbReference type="SMART" id="SM00702">
    <property type="entry name" value="P4Hc"/>
    <property type="match status" value="1"/>
</dbReference>
<dbReference type="Gene3D" id="2.60.120.620">
    <property type="entry name" value="q2cbj1_9rhob like domain"/>
    <property type="match status" value="1"/>
</dbReference>
<sequence>MASNNSVLPADFLSGPGPRIEVNRIDFTKTDLPEYKDNWAVVLDNVLSKEECDLLVSAAEAHSGGEWERAMVNVGGGMQRMITDTRNCGRIIWDDGEVAQKIWARCEEHVPEIQKLDAWPKVTGNGPMMRKEIWEMTRLNERLRFLKYTSGEYFKPHCDGMYETPDHKERSYFTLHLYLNDITSDPSAPLKGGATTFHSMDMDRRFDVEPKIGRVLLFQHAYLVHSGDDVLGGVKLTLRTDIMYQKSKETSTKEPPPKEEKKKSFWGSKQRT</sequence>
<proteinExistence type="predicted"/>
<dbReference type="GO" id="GO:0005783">
    <property type="term" value="C:endoplasmic reticulum"/>
    <property type="evidence" value="ECO:0007669"/>
    <property type="project" value="TreeGrafter"/>
</dbReference>
<accession>A0A9P4IJL2</accession>
<evidence type="ECO:0000256" key="2">
    <source>
        <dbReference type="ARBA" id="ARBA00022723"/>
    </source>
</evidence>
<dbReference type="SUPFAM" id="SSF51197">
    <property type="entry name" value="Clavaminate synthase-like"/>
    <property type="match status" value="1"/>
</dbReference>
<dbReference type="EMBL" id="ML978124">
    <property type="protein sequence ID" value="KAF2100852.1"/>
    <property type="molecule type" value="Genomic_DNA"/>
</dbReference>
<evidence type="ECO:0000256" key="6">
    <source>
        <dbReference type="SAM" id="MobiDB-lite"/>
    </source>
</evidence>
<evidence type="ECO:0000259" key="7">
    <source>
        <dbReference type="SMART" id="SM00702"/>
    </source>
</evidence>
<dbReference type="GO" id="GO:0031418">
    <property type="term" value="F:L-ascorbic acid binding"/>
    <property type="evidence" value="ECO:0007669"/>
    <property type="project" value="InterPro"/>
</dbReference>
<evidence type="ECO:0000256" key="5">
    <source>
        <dbReference type="ARBA" id="ARBA00023004"/>
    </source>
</evidence>
<dbReference type="InterPro" id="IPR006620">
    <property type="entry name" value="Pro_4_hyd_alph"/>
</dbReference>
<reference evidence="8" key="1">
    <citation type="journal article" date="2020" name="Stud. Mycol.">
        <title>101 Dothideomycetes genomes: a test case for predicting lifestyles and emergence of pathogens.</title>
        <authorList>
            <person name="Haridas S."/>
            <person name="Albert R."/>
            <person name="Binder M."/>
            <person name="Bloem J."/>
            <person name="Labutti K."/>
            <person name="Salamov A."/>
            <person name="Andreopoulos B."/>
            <person name="Baker S."/>
            <person name="Barry K."/>
            <person name="Bills G."/>
            <person name="Bluhm B."/>
            <person name="Cannon C."/>
            <person name="Castanera R."/>
            <person name="Culley D."/>
            <person name="Daum C."/>
            <person name="Ezra D."/>
            <person name="Gonzalez J."/>
            <person name="Henrissat B."/>
            <person name="Kuo A."/>
            <person name="Liang C."/>
            <person name="Lipzen A."/>
            <person name="Lutzoni F."/>
            <person name="Magnuson J."/>
            <person name="Mondo S."/>
            <person name="Nolan M."/>
            <person name="Ohm R."/>
            <person name="Pangilinan J."/>
            <person name="Park H.-J."/>
            <person name="Ramirez L."/>
            <person name="Alfaro M."/>
            <person name="Sun H."/>
            <person name="Tritt A."/>
            <person name="Yoshinaga Y."/>
            <person name="Zwiers L.-H."/>
            <person name="Turgeon B."/>
            <person name="Goodwin S."/>
            <person name="Spatafora J."/>
            <person name="Crous P."/>
            <person name="Grigoriev I."/>
        </authorList>
    </citation>
    <scope>NUCLEOTIDE SEQUENCE</scope>
    <source>
        <strain evidence="8">CBS 133067</strain>
    </source>
</reference>
<dbReference type="InterPro" id="IPR045054">
    <property type="entry name" value="P4HA-like"/>
</dbReference>
<dbReference type="GO" id="GO:0005506">
    <property type="term" value="F:iron ion binding"/>
    <property type="evidence" value="ECO:0007669"/>
    <property type="project" value="InterPro"/>
</dbReference>
<keyword evidence="5" id="KW-0408">Iron</keyword>
<feature type="domain" description="Prolyl 4-hydroxylase alpha subunit" evidence="7">
    <location>
        <begin position="38"/>
        <end position="243"/>
    </location>
</feature>
<evidence type="ECO:0000313" key="9">
    <source>
        <dbReference type="Proteomes" id="UP000799772"/>
    </source>
</evidence>
<dbReference type="PANTHER" id="PTHR10869:SF241">
    <property type="entry name" value="FE2OG DIOXYGENASE DOMAIN-CONTAINING PROTEIN"/>
    <property type="match status" value="1"/>
</dbReference>
<dbReference type="GO" id="GO:0004656">
    <property type="term" value="F:procollagen-proline 4-dioxygenase activity"/>
    <property type="evidence" value="ECO:0007669"/>
    <property type="project" value="TreeGrafter"/>
</dbReference>
<keyword evidence="4" id="KW-0560">Oxidoreductase</keyword>
<name>A0A9P4IJL2_9PEZI</name>
<dbReference type="Pfam" id="PF13640">
    <property type="entry name" value="2OG-FeII_Oxy_3"/>
    <property type="match status" value="1"/>
</dbReference>
<evidence type="ECO:0000256" key="4">
    <source>
        <dbReference type="ARBA" id="ARBA00023002"/>
    </source>
</evidence>
<organism evidence="8 9">
    <name type="scientific">Rhizodiscina lignyota</name>
    <dbReference type="NCBI Taxonomy" id="1504668"/>
    <lineage>
        <taxon>Eukaryota</taxon>
        <taxon>Fungi</taxon>
        <taxon>Dikarya</taxon>
        <taxon>Ascomycota</taxon>
        <taxon>Pezizomycotina</taxon>
        <taxon>Dothideomycetes</taxon>
        <taxon>Pleosporomycetidae</taxon>
        <taxon>Aulographales</taxon>
        <taxon>Rhizodiscinaceae</taxon>
        <taxon>Rhizodiscina</taxon>
    </lineage>
</organism>
<dbReference type="OrthoDB" id="69177at2759"/>
<evidence type="ECO:0000313" key="8">
    <source>
        <dbReference type="EMBL" id="KAF2100852.1"/>
    </source>
</evidence>
<comment type="cofactor">
    <cofactor evidence="1">
        <name>L-ascorbate</name>
        <dbReference type="ChEBI" id="CHEBI:38290"/>
    </cofactor>
</comment>